<dbReference type="RefSeq" id="WP_122314015.1">
    <property type="nucleotide sequence ID" value="NZ_RBTW01000144.1"/>
</dbReference>
<dbReference type="EMBL" id="RBTW01000144">
    <property type="protein sequence ID" value="RMU19812.1"/>
    <property type="molecule type" value="Genomic_DNA"/>
</dbReference>
<evidence type="ECO:0000313" key="3">
    <source>
        <dbReference type="Proteomes" id="UP000271817"/>
    </source>
</evidence>
<sequence length="320" mass="35747">MSAKIRITEAYCVELRDTVSITEARRAYFSLPEPRARFTFQCSYSACQALDKPPTISGVNYASLPADTYKAAHFRDPSKGHAHGCPWQGEESSVGDLSQASEAQIKDREAKRKLHDYVDEFDPSPSKPQSESGAHKGAGDEPSGRKDQGQPGVSKGDSFSNRNRTSSFERLVECYRNAHKDLKPHEFFALRLKVAGEGEMALISYFPNVSKAAPDMPARVIQGGARLEPRKGGKGFMLWFIDRVNGKGVYLRVTSEEMDAYRFRGFFNDTLAQQDADYFRIFALGNLVLSETGKSYRLVPQDLNHLTLFAAKKQQAEQVE</sequence>
<feature type="compositionally biased region" description="Basic and acidic residues" evidence="1">
    <location>
        <begin position="133"/>
        <end position="148"/>
    </location>
</feature>
<dbReference type="Proteomes" id="UP000271817">
    <property type="component" value="Unassembled WGS sequence"/>
</dbReference>
<proteinExistence type="predicted"/>
<evidence type="ECO:0000313" key="2">
    <source>
        <dbReference type="EMBL" id="RMU19812.1"/>
    </source>
</evidence>
<accession>A0AB37R7D8</accession>
<feature type="region of interest" description="Disordered" evidence="1">
    <location>
        <begin position="118"/>
        <end position="162"/>
    </location>
</feature>
<gene>
    <name evidence="2" type="ORF">ALP33_02483</name>
</gene>
<name>A0AB37R7D8_PSEAV</name>
<feature type="region of interest" description="Disordered" evidence="1">
    <location>
        <begin position="75"/>
        <end position="101"/>
    </location>
</feature>
<evidence type="ECO:0000256" key="1">
    <source>
        <dbReference type="SAM" id="MobiDB-lite"/>
    </source>
</evidence>
<comment type="caution">
    <text evidence="2">The sequence shown here is derived from an EMBL/GenBank/DDBJ whole genome shotgun (WGS) entry which is preliminary data.</text>
</comment>
<organism evidence="2 3">
    <name type="scientific">Pseudomonas amygdali pv. lachrymans</name>
    <name type="common">Pseudomonas syringae pv. lachrymans</name>
    <dbReference type="NCBI Taxonomy" id="53707"/>
    <lineage>
        <taxon>Bacteria</taxon>
        <taxon>Pseudomonadati</taxon>
        <taxon>Pseudomonadota</taxon>
        <taxon>Gammaproteobacteria</taxon>
        <taxon>Pseudomonadales</taxon>
        <taxon>Pseudomonadaceae</taxon>
        <taxon>Pseudomonas</taxon>
        <taxon>Pseudomonas amygdali</taxon>
    </lineage>
</organism>
<protein>
    <recommendedName>
        <fullName evidence="4">ATPase</fullName>
    </recommendedName>
</protein>
<reference evidence="2 3" key="1">
    <citation type="submission" date="2018-08" db="EMBL/GenBank/DDBJ databases">
        <title>Recombination of ecologically and evolutionarily significant loci maintains genetic cohesion in the Pseudomonas syringae species complex.</title>
        <authorList>
            <person name="Dillon M."/>
            <person name="Thakur S."/>
            <person name="Almeida R.N.D."/>
            <person name="Weir B.S."/>
            <person name="Guttman D.S."/>
        </authorList>
    </citation>
    <scope>NUCLEOTIDE SEQUENCE [LARGE SCALE GENOMIC DNA]</scope>
    <source>
        <strain evidence="2 3">ICMP 3402</strain>
    </source>
</reference>
<dbReference type="AlphaFoldDB" id="A0AB37R7D8"/>
<evidence type="ECO:0008006" key="4">
    <source>
        <dbReference type="Google" id="ProtNLM"/>
    </source>
</evidence>